<sequence length="598" mass="67666">MAPGNRRGGKHAVKDKDLTHTKYDDYNREQLAAAVKEAGCYVKDEKKSTMARRLADRDQNSRLEERRAKQEQKDREKKTEQEIKEVAKAKESRRRAREQRNEDRYERRELGEDVSSDSEHTEDLDERGRYDAHKLTVTGGEVLSDDTWEDTCSEISVRSRNPPIAPSCRLRLYEWAYPFAPSPKMPANFCSELFPAPLTYVPLRLTAMFTGEKVTLPGLRYPAGVDPDFVPILDPLVRTAARHGHTTGLLAHATIERASTWATRTIVHGWNGRIYLSLPPRNPKGSQLDEIYHKLNTERLMLLQPTPGATDAKKDRNARFEQRSAGKRRAITEVYDASQWQPLALAFMPAQLDWEPDIKDTYLQNAEFTTDNLFYVRFPGCDLPHYCFWTRQGEWVDPTTPDPSWTPELGECRDSVEKVSLPRGSLKVRNLTAPAVQSSLTESDPAAVLVSIERALILEGLAAVLAECRVAAIASGKGDMWSVLTAQLPMLYPSSTMPHAPPMEPSQGVCVAEKITALLCDQDVLPLTGQESWTRMDDDYWEVITDRNTDELGSPSLQRPPHHHPTLLTETRDEDVPQALYRRDSNDATPILSPYPKH</sequence>
<evidence type="ECO:0000256" key="1">
    <source>
        <dbReference type="SAM" id="MobiDB-lite"/>
    </source>
</evidence>
<feature type="compositionally biased region" description="Basic and acidic residues" evidence="1">
    <location>
        <begin position="12"/>
        <end position="28"/>
    </location>
</feature>
<feature type="compositionally biased region" description="Basic and acidic residues" evidence="1">
    <location>
        <begin position="42"/>
        <end position="90"/>
    </location>
</feature>
<feature type="compositionally biased region" description="Basic and acidic residues" evidence="1">
    <location>
        <begin position="98"/>
        <end position="127"/>
    </location>
</feature>
<proteinExistence type="predicted"/>
<dbReference type="AlphaFoldDB" id="A0A9P4TG30"/>
<feature type="region of interest" description="Disordered" evidence="1">
    <location>
        <begin position="1"/>
        <end position="127"/>
    </location>
</feature>
<gene>
    <name evidence="2" type="ORF">E8E13_009592</name>
</gene>
<evidence type="ECO:0000313" key="3">
    <source>
        <dbReference type="Proteomes" id="UP000801428"/>
    </source>
</evidence>
<comment type="caution">
    <text evidence="2">The sequence shown here is derived from an EMBL/GenBank/DDBJ whole genome shotgun (WGS) entry which is preliminary data.</text>
</comment>
<keyword evidence="3" id="KW-1185">Reference proteome</keyword>
<organism evidence="2 3">
    <name type="scientific">Curvularia kusanoi</name>
    <name type="common">Cochliobolus kusanoi</name>
    <dbReference type="NCBI Taxonomy" id="90978"/>
    <lineage>
        <taxon>Eukaryota</taxon>
        <taxon>Fungi</taxon>
        <taxon>Dikarya</taxon>
        <taxon>Ascomycota</taxon>
        <taxon>Pezizomycotina</taxon>
        <taxon>Dothideomycetes</taxon>
        <taxon>Pleosporomycetidae</taxon>
        <taxon>Pleosporales</taxon>
        <taxon>Pleosporineae</taxon>
        <taxon>Pleosporaceae</taxon>
        <taxon>Curvularia</taxon>
    </lineage>
</organism>
<evidence type="ECO:0000313" key="2">
    <source>
        <dbReference type="EMBL" id="KAF3004345.1"/>
    </source>
</evidence>
<dbReference type="OrthoDB" id="3791520at2759"/>
<dbReference type="EMBL" id="SWKU01000008">
    <property type="protein sequence ID" value="KAF3004345.1"/>
    <property type="molecule type" value="Genomic_DNA"/>
</dbReference>
<reference evidence="2" key="1">
    <citation type="submission" date="2019-04" db="EMBL/GenBank/DDBJ databases">
        <title>Sequencing of skin fungus with MAO and IRED activity.</title>
        <authorList>
            <person name="Marsaioli A.J."/>
            <person name="Bonatto J.M.C."/>
            <person name="Reis Junior O."/>
        </authorList>
    </citation>
    <scope>NUCLEOTIDE SEQUENCE</scope>
    <source>
        <strain evidence="2">30M1</strain>
    </source>
</reference>
<accession>A0A9P4TG30</accession>
<feature type="region of interest" description="Disordered" evidence="1">
    <location>
        <begin position="550"/>
        <end position="575"/>
    </location>
</feature>
<dbReference type="Proteomes" id="UP000801428">
    <property type="component" value="Unassembled WGS sequence"/>
</dbReference>
<name>A0A9P4TG30_CURKU</name>
<protein>
    <submittedName>
        <fullName evidence="2">Uncharacterized protein</fullName>
    </submittedName>
</protein>